<reference evidence="7 8" key="1">
    <citation type="journal article" date="2014" name="Antonie Van Leeuwenhoek">
        <title>Hyphomonas beringensis sp. nov. and Hyphomonas chukchiensis sp. nov., isolated from surface seawater of the Bering Sea and Chukchi Sea.</title>
        <authorList>
            <person name="Li C."/>
            <person name="Lai Q."/>
            <person name="Li G."/>
            <person name="Dong C."/>
            <person name="Wang J."/>
            <person name="Liao Y."/>
            <person name="Shao Z."/>
        </authorList>
    </citation>
    <scope>NUCLEOTIDE SEQUENCE [LARGE SCALE GENOMIC DNA]</scope>
    <source>
        <strain evidence="7 8">25B14_1</strain>
    </source>
</reference>
<proteinExistence type="predicted"/>
<dbReference type="AlphaFoldDB" id="A0A062TRP0"/>
<evidence type="ECO:0000259" key="6">
    <source>
        <dbReference type="PROSITE" id="PS50977"/>
    </source>
</evidence>
<evidence type="ECO:0000256" key="2">
    <source>
        <dbReference type="ARBA" id="ARBA00023125"/>
    </source>
</evidence>
<evidence type="ECO:0000256" key="5">
    <source>
        <dbReference type="SAM" id="MobiDB-lite"/>
    </source>
</evidence>
<dbReference type="GO" id="GO:0003700">
    <property type="term" value="F:DNA-binding transcription factor activity"/>
    <property type="evidence" value="ECO:0007669"/>
    <property type="project" value="TreeGrafter"/>
</dbReference>
<evidence type="ECO:0000256" key="3">
    <source>
        <dbReference type="ARBA" id="ARBA00023163"/>
    </source>
</evidence>
<dbReference type="SUPFAM" id="SSF46689">
    <property type="entry name" value="Homeodomain-like"/>
    <property type="match status" value="1"/>
</dbReference>
<dbReference type="InterPro" id="IPR009057">
    <property type="entry name" value="Homeodomain-like_sf"/>
</dbReference>
<feature type="region of interest" description="Disordered" evidence="5">
    <location>
        <begin position="1"/>
        <end position="22"/>
    </location>
</feature>
<feature type="domain" description="HTH tetR-type" evidence="6">
    <location>
        <begin position="22"/>
        <end position="81"/>
    </location>
</feature>
<dbReference type="Proteomes" id="UP000027037">
    <property type="component" value="Unassembled WGS sequence"/>
</dbReference>
<organism evidence="7 8">
    <name type="scientific">Hyphomonas beringensis</name>
    <dbReference type="NCBI Taxonomy" id="1280946"/>
    <lineage>
        <taxon>Bacteria</taxon>
        <taxon>Pseudomonadati</taxon>
        <taxon>Pseudomonadota</taxon>
        <taxon>Alphaproteobacteria</taxon>
        <taxon>Hyphomonadales</taxon>
        <taxon>Hyphomonadaceae</taxon>
        <taxon>Hyphomonas</taxon>
    </lineage>
</organism>
<keyword evidence="3" id="KW-0804">Transcription</keyword>
<accession>A0A062TRP0</accession>
<keyword evidence="2 4" id="KW-0238">DNA-binding</keyword>
<dbReference type="RefSeq" id="WP_241765259.1">
    <property type="nucleotide sequence ID" value="NZ_AWFF01000109.1"/>
</dbReference>
<comment type="caution">
    <text evidence="7">The sequence shown here is derived from an EMBL/GenBank/DDBJ whole genome shotgun (WGS) entry which is preliminary data.</text>
</comment>
<dbReference type="InterPro" id="IPR001647">
    <property type="entry name" value="HTH_TetR"/>
</dbReference>
<name>A0A062TRP0_9PROT</name>
<dbReference type="EMBL" id="AWFF01000109">
    <property type="protein sequence ID" value="KCZ50506.1"/>
    <property type="molecule type" value="Genomic_DNA"/>
</dbReference>
<keyword evidence="1" id="KW-0805">Transcription regulation</keyword>
<protein>
    <recommendedName>
        <fullName evidence="6">HTH tetR-type domain-containing protein</fullName>
    </recommendedName>
</protein>
<dbReference type="InterPro" id="IPR050109">
    <property type="entry name" value="HTH-type_TetR-like_transc_reg"/>
</dbReference>
<feature type="DNA-binding region" description="H-T-H motif" evidence="4">
    <location>
        <begin position="44"/>
        <end position="63"/>
    </location>
</feature>
<sequence>MTKTGQTLAAGEKADGRRQRSERSRAQIVDAMFALIQEGDMSPSAASVAERAGVGLRTVFRHFEDMDSLYGEIAEIITAEVMPKAKAPFTAPDWRGNLSALISRRAEIYEEIFSMRVSANLRRFQSPFLMEKYYSTLEMERATLQAMLPDTIVKDKVLFAAVEAAVAFQTWRRLRQDQNLDVPEAEKVVRRMTDALLTDY</sequence>
<evidence type="ECO:0000256" key="4">
    <source>
        <dbReference type="PROSITE-ProRule" id="PRU00335"/>
    </source>
</evidence>
<evidence type="ECO:0000313" key="7">
    <source>
        <dbReference type="EMBL" id="KCZ50506.1"/>
    </source>
</evidence>
<keyword evidence="8" id="KW-1185">Reference proteome</keyword>
<dbReference type="PANTHER" id="PTHR30055">
    <property type="entry name" value="HTH-TYPE TRANSCRIPTIONAL REGULATOR RUTR"/>
    <property type="match status" value="1"/>
</dbReference>
<dbReference type="eggNOG" id="COG1309">
    <property type="taxonomic scope" value="Bacteria"/>
</dbReference>
<dbReference type="PROSITE" id="PS50977">
    <property type="entry name" value="HTH_TETR_2"/>
    <property type="match status" value="1"/>
</dbReference>
<dbReference type="Gene3D" id="1.10.357.10">
    <property type="entry name" value="Tetracycline Repressor, domain 2"/>
    <property type="match status" value="1"/>
</dbReference>
<gene>
    <name evidence="7" type="ORF">HY29_07010</name>
</gene>
<dbReference type="GO" id="GO:0000976">
    <property type="term" value="F:transcription cis-regulatory region binding"/>
    <property type="evidence" value="ECO:0007669"/>
    <property type="project" value="TreeGrafter"/>
</dbReference>
<dbReference type="PANTHER" id="PTHR30055:SF234">
    <property type="entry name" value="HTH-TYPE TRANSCRIPTIONAL REGULATOR BETI"/>
    <property type="match status" value="1"/>
</dbReference>
<evidence type="ECO:0000313" key="8">
    <source>
        <dbReference type="Proteomes" id="UP000027037"/>
    </source>
</evidence>
<dbReference type="PATRIC" id="fig|1280946.3.peg.3501"/>
<evidence type="ECO:0000256" key="1">
    <source>
        <dbReference type="ARBA" id="ARBA00023015"/>
    </source>
</evidence>
<feature type="compositionally biased region" description="Basic and acidic residues" evidence="5">
    <location>
        <begin position="12"/>
        <end position="22"/>
    </location>
</feature>
<dbReference type="STRING" id="1280946.HY29_07010"/>